<feature type="transmembrane region" description="Helical" evidence="1">
    <location>
        <begin position="428"/>
        <end position="446"/>
    </location>
</feature>
<sequence>MQYLADTAYGLFISYLMLTVIILSSLFSLELSVKLFVLLSLITPQFSRTFVEQVVSSNNQEVEQFFSFHSVQFAGLGLSVIAIIFIGFISICKLLYQKTKLESKDTLSFFKGLYFIFAVLLLATTVSCLIGRTPDIRYIISDFRMFIIWGIGALAAILICNNENIIDKIYNILLFSILVIGLRTLFFFANDFISGRPNLEYATQAYIAYPLMFVFAMTIRSLFKRLLMTGVALLAAISMKREDIAFVFLCVMAIFYLIVFLNDRGLRKNALLALMMLVVITSFAIFALAIYSPQSFDFLLYKFDFFSKLMSGDKQSSGSVLVRLYELQNIVGYSVEHIYPIFIGMGFGGYFDFSLTGYPIILGVSDYSINELATNKFVRPHSFTNFLFLKGGLIFLTYYLSIIIKMMSRSFRLMRRVLKTKSIYSNEFRIYLFCFLYSIFCVNMFWQPVHNFLFSFLLVLLLVRTKTLIRI</sequence>
<proteinExistence type="predicted"/>
<name>A0A2J0Q531_9ENTR</name>
<keyword evidence="1" id="KW-0472">Membrane</keyword>
<evidence type="ECO:0008006" key="4">
    <source>
        <dbReference type="Google" id="ProtNLM"/>
    </source>
</evidence>
<evidence type="ECO:0000256" key="1">
    <source>
        <dbReference type="SAM" id="Phobius"/>
    </source>
</evidence>
<keyword evidence="1" id="KW-0812">Transmembrane</keyword>
<feature type="transmembrane region" description="Helical" evidence="1">
    <location>
        <begin position="338"/>
        <end position="361"/>
    </location>
</feature>
<gene>
    <name evidence="2" type="ORF">B9Q30_02145</name>
</gene>
<protein>
    <recommendedName>
        <fullName evidence="4">O-antigen polymerase</fullName>
    </recommendedName>
</protein>
<feature type="transmembrane region" description="Helical" evidence="1">
    <location>
        <begin position="73"/>
        <end position="96"/>
    </location>
</feature>
<evidence type="ECO:0000313" key="3">
    <source>
        <dbReference type="Proteomes" id="UP000229974"/>
    </source>
</evidence>
<feature type="transmembrane region" description="Helical" evidence="1">
    <location>
        <begin position="108"/>
        <end position="132"/>
    </location>
</feature>
<dbReference type="EMBL" id="NEEW01000001">
    <property type="protein sequence ID" value="PJD89339.1"/>
    <property type="molecule type" value="Genomic_DNA"/>
</dbReference>
<feature type="transmembrane region" description="Helical" evidence="1">
    <location>
        <begin position="172"/>
        <end position="189"/>
    </location>
</feature>
<feature type="transmembrane region" description="Helical" evidence="1">
    <location>
        <begin position="273"/>
        <end position="292"/>
    </location>
</feature>
<accession>A0A2J0Q531</accession>
<keyword evidence="1" id="KW-1133">Transmembrane helix</keyword>
<comment type="caution">
    <text evidence="2">The sequence shown here is derived from an EMBL/GenBank/DDBJ whole genome shotgun (WGS) entry which is preliminary data.</text>
</comment>
<reference evidence="2 3" key="1">
    <citation type="journal article" date="2017" name="J. Antimicrob. Chemother.">
        <title>Characterization of the population structure, drug resistance mechanisms and plasmids of the community-associated Enterobacter cloacae complex in China.</title>
        <authorList>
            <person name="Zhou K."/>
            <person name="Yu W."/>
            <person name="Cao X."/>
            <person name="Shen P."/>
            <person name="Lu H."/>
            <person name="Luo Q."/>
            <person name="Rossen J.W.A."/>
            <person name="Xiao Y."/>
        </authorList>
    </citation>
    <scope>NUCLEOTIDE SEQUENCE [LARGE SCALE GENOMIC DNA]</scope>
    <source>
        <strain evidence="2 3">ECC904</strain>
    </source>
</reference>
<feature type="transmembrane region" description="Helical" evidence="1">
    <location>
        <begin position="244"/>
        <end position="261"/>
    </location>
</feature>
<dbReference type="AlphaFoldDB" id="A0A2J0Q531"/>
<feature type="transmembrane region" description="Helical" evidence="1">
    <location>
        <begin position="386"/>
        <end position="407"/>
    </location>
</feature>
<dbReference type="RefSeq" id="WP_047716331.1">
    <property type="nucleotide sequence ID" value="NZ_FKFR01000027.1"/>
</dbReference>
<feature type="transmembrane region" description="Helical" evidence="1">
    <location>
        <begin position="138"/>
        <end position="160"/>
    </location>
</feature>
<dbReference type="Proteomes" id="UP000229974">
    <property type="component" value="Unassembled WGS sequence"/>
</dbReference>
<feature type="transmembrane region" description="Helical" evidence="1">
    <location>
        <begin position="201"/>
        <end position="223"/>
    </location>
</feature>
<feature type="transmembrane region" description="Helical" evidence="1">
    <location>
        <begin position="7"/>
        <end position="29"/>
    </location>
</feature>
<organism evidence="2 3">
    <name type="scientific">Enterobacter hormaechei</name>
    <dbReference type="NCBI Taxonomy" id="158836"/>
    <lineage>
        <taxon>Bacteria</taxon>
        <taxon>Pseudomonadati</taxon>
        <taxon>Pseudomonadota</taxon>
        <taxon>Gammaproteobacteria</taxon>
        <taxon>Enterobacterales</taxon>
        <taxon>Enterobacteriaceae</taxon>
        <taxon>Enterobacter</taxon>
        <taxon>Enterobacter cloacae complex</taxon>
    </lineage>
</organism>
<evidence type="ECO:0000313" key="2">
    <source>
        <dbReference type="EMBL" id="PJD89339.1"/>
    </source>
</evidence>